<dbReference type="Pfam" id="PF00646">
    <property type="entry name" value="F-box"/>
    <property type="match status" value="1"/>
</dbReference>
<feature type="domain" description="F-box" evidence="1">
    <location>
        <begin position="1"/>
        <end position="45"/>
    </location>
</feature>
<evidence type="ECO:0000313" key="2">
    <source>
        <dbReference type="EMBL" id="KAL1202646.1"/>
    </source>
</evidence>
<evidence type="ECO:0000259" key="1">
    <source>
        <dbReference type="PROSITE" id="PS50181"/>
    </source>
</evidence>
<dbReference type="EMBL" id="JBANAX010000571">
    <property type="protein sequence ID" value="KAL1202646.1"/>
    <property type="molecule type" value="Genomic_DNA"/>
</dbReference>
<organism evidence="2 3">
    <name type="scientific">Cardamine amara subsp. amara</name>
    <dbReference type="NCBI Taxonomy" id="228776"/>
    <lineage>
        <taxon>Eukaryota</taxon>
        <taxon>Viridiplantae</taxon>
        <taxon>Streptophyta</taxon>
        <taxon>Embryophyta</taxon>
        <taxon>Tracheophyta</taxon>
        <taxon>Spermatophyta</taxon>
        <taxon>Magnoliopsida</taxon>
        <taxon>eudicotyledons</taxon>
        <taxon>Gunneridae</taxon>
        <taxon>Pentapetalae</taxon>
        <taxon>rosids</taxon>
        <taxon>malvids</taxon>
        <taxon>Brassicales</taxon>
        <taxon>Brassicaceae</taxon>
        <taxon>Cardamineae</taxon>
        <taxon>Cardamine</taxon>
    </lineage>
</organism>
<sequence length="152" mass="16637">MIPDLPEELETEILSRVPAKSLAKLKTTCKRWYALFRDPSFVKKIFAKAASDEVIILMNSGVYSISLGLDALQNSSVPTTELTSKLIRPADSTLKIAYCYASAEKTLESWFGTLVPVKPDGSTLESVTVMMITIPMLLDTKTTALVSTTTKS</sequence>
<reference evidence="2 3" key="1">
    <citation type="submission" date="2024-04" db="EMBL/GenBank/DDBJ databases">
        <title>Genome assembly C_amara_ONT_v2.</title>
        <authorList>
            <person name="Yant L."/>
            <person name="Moore C."/>
            <person name="Slenker M."/>
        </authorList>
    </citation>
    <scope>NUCLEOTIDE SEQUENCE [LARGE SCALE GENOMIC DNA]</scope>
    <source>
        <tissue evidence="2">Leaf</tissue>
    </source>
</reference>
<comment type="caution">
    <text evidence="2">The sequence shown here is derived from an EMBL/GenBank/DDBJ whole genome shotgun (WGS) entry which is preliminary data.</text>
</comment>
<dbReference type="PANTHER" id="PTHR31672">
    <property type="entry name" value="BNACNNG10540D PROTEIN"/>
    <property type="match status" value="1"/>
</dbReference>
<dbReference type="InterPro" id="IPR050796">
    <property type="entry name" value="SCF_F-box_component"/>
</dbReference>
<dbReference type="Proteomes" id="UP001558713">
    <property type="component" value="Unassembled WGS sequence"/>
</dbReference>
<dbReference type="CDD" id="cd22157">
    <property type="entry name" value="F-box_AtFBW1-like"/>
    <property type="match status" value="1"/>
</dbReference>
<evidence type="ECO:0000313" key="3">
    <source>
        <dbReference type="Proteomes" id="UP001558713"/>
    </source>
</evidence>
<dbReference type="PROSITE" id="PS50181">
    <property type="entry name" value="FBOX"/>
    <property type="match status" value="1"/>
</dbReference>
<dbReference type="SMART" id="SM00256">
    <property type="entry name" value="FBOX"/>
    <property type="match status" value="1"/>
</dbReference>
<dbReference type="SUPFAM" id="SSF81383">
    <property type="entry name" value="F-box domain"/>
    <property type="match status" value="1"/>
</dbReference>
<dbReference type="PANTHER" id="PTHR31672:SF13">
    <property type="entry name" value="F-BOX PROTEIN CPR30-LIKE"/>
    <property type="match status" value="1"/>
</dbReference>
<dbReference type="AlphaFoldDB" id="A0ABD1A739"/>
<dbReference type="InterPro" id="IPR001810">
    <property type="entry name" value="F-box_dom"/>
</dbReference>
<gene>
    <name evidence="2" type="ORF">V5N11_018766</name>
</gene>
<name>A0ABD1A739_CARAN</name>
<dbReference type="InterPro" id="IPR036047">
    <property type="entry name" value="F-box-like_dom_sf"/>
</dbReference>
<keyword evidence="3" id="KW-1185">Reference proteome</keyword>
<protein>
    <submittedName>
        <fullName evidence="2">F-box/kelch-repeat protein</fullName>
    </submittedName>
</protein>
<accession>A0ABD1A739</accession>
<dbReference type="Gene3D" id="1.20.1280.50">
    <property type="match status" value="1"/>
</dbReference>
<proteinExistence type="predicted"/>